<protein>
    <recommendedName>
        <fullName evidence="3">MipA/OmpV family protein</fullName>
    </recommendedName>
</protein>
<evidence type="ECO:0000313" key="1">
    <source>
        <dbReference type="EMBL" id="RUL63465.1"/>
    </source>
</evidence>
<comment type="caution">
    <text evidence="1">The sequence shown here is derived from an EMBL/GenBank/DDBJ whole genome shotgun (WGS) entry which is preliminary data.</text>
</comment>
<dbReference type="Proteomes" id="UP000267077">
    <property type="component" value="Unassembled WGS sequence"/>
</dbReference>
<evidence type="ECO:0000313" key="2">
    <source>
        <dbReference type="Proteomes" id="UP000267077"/>
    </source>
</evidence>
<organism evidence="1 2">
    <name type="scientific">Dyella dinghuensis</name>
    <dbReference type="NCBI Taxonomy" id="1920169"/>
    <lineage>
        <taxon>Bacteria</taxon>
        <taxon>Pseudomonadati</taxon>
        <taxon>Pseudomonadota</taxon>
        <taxon>Gammaproteobacteria</taxon>
        <taxon>Lysobacterales</taxon>
        <taxon>Rhodanobacteraceae</taxon>
        <taxon>Dyella</taxon>
    </lineage>
</organism>
<name>A0A432LSB7_9GAMM</name>
<accession>A0A432LSB7</accession>
<gene>
    <name evidence="1" type="ORF">EKH79_13865</name>
</gene>
<dbReference type="EMBL" id="RYZR01000006">
    <property type="protein sequence ID" value="RUL63465.1"/>
    <property type="molecule type" value="Genomic_DNA"/>
</dbReference>
<evidence type="ECO:0008006" key="3">
    <source>
        <dbReference type="Google" id="ProtNLM"/>
    </source>
</evidence>
<dbReference type="AlphaFoldDB" id="A0A432LSB7"/>
<sequence>MIVWLPLHAQTSGISGAIGVSSELVDRGLAVSPPTPILQGALSWTTPSGWSLGASAATEIRSPGKVSEALAQVSKYWSLSNDWQMRGSLLYYDYPGNARAKYFDRSEVGVDWIYRDILTFGLSGICLTNGDEHRPRGAADVNFHWPLAWHFSLSAGVGVAQSLLAPYGPHGYGRASVYRYGQLGLSWSYGRWRMELDRVAADPGSRRQWGNLVASPWVGTISWSF</sequence>
<keyword evidence="2" id="KW-1185">Reference proteome</keyword>
<dbReference type="OrthoDB" id="6006588at2"/>
<proteinExistence type="predicted"/>
<dbReference type="RefSeq" id="WP_126674400.1">
    <property type="nucleotide sequence ID" value="NZ_RYZR01000006.1"/>
</dbReference>
<reference evidence="1 2" key="1">
    <citation type="submission" date="2018-12" db="EMBL/GenBank/DDBJ databases">
        <title>Dyella dinghuensis sp. nov. DHOA06 and Dyella choica sp. nov. 4M-K27, isolated from forest soil.</title>
        <authorList>
            <person name="Qiu L.-H."/>
            <person name="Gao Z.-H."/>
        </authorList>
    </citation>
    <scope>NUCLEOTIDE SEQUENCE [LARGE SCALE GENOMIC DNA]</scope>
    <source>
        <strain evidence="1 2">DHOA06</strain>
    </source>
</reference>